<feature type="transmembrane region" description="Helical" evidence="6">
    <location>
        <begin position="217"/>
        <end position="235"/>
    </location>
</feature>
<keyword evidence="3 6" id="KW-0812">Transmembrane</keyword>
<feature type="transmembrane region" description="Helical" evidence="6">
    <location>
        <begin position="393"/>
        <end position="410"/>
    </location>
</feature>
<keyword evidence="9" id="KW-1185">Reference proteome</keyword>
<evidence type="ECO:0000256" key="5">
    <source>
        <dbReference type="ARBA" id="ARBA00023136"/>
    </source>
</evidence>
<dbReference type="PANTHER" id="PTHR30619">
    <property type="entry name" value="DNA INTERNALIZATION/COMPETENCE PROTEIN COMEC/REC2"/>
    <property type="match status" value="1"/>
</dbReference>
<proteinExistence type="predicted"/>
<keyword evidence="5 6" id="KW-0472">Membrane</keyword>
<dbReference type="InterPro" id="IPR052159">
    <property type="entry name" value="Competence_DNA_uptake"/>
</dbReference>
<evidence type="ECO:0000256" key="6">
    <source>
        <dbReference type="SAM" id="Phobius"/>
    </source>
</evidence>
<gene>
    <name evidence="8" type="ORF">V3I05_08990</name>
</gene>
<feature type="transmembrane region" description="Helical" evidence="6">
    <location>
        <begin position="267"/>
        <end position="300"/>
    </location>
</feature>
<protein>
    <submittedName>
        <fullName evidence="8">ComEC/Rec2 family competence protein</fullName>
    </submittedName>
</protein>
<feature type="transmembrane region" description="Helical" evidence="6">
    <location>
        <begin position="182"/>
        <end position="205"/>
    </location>
</feature>
<dbReference type="Proteomes" id="UP001434737">
    <property type="component" value="Chromosome"/>
</dbReference>
<keyword evidence="2" id="KW-1003">Cell membrane</keyword>
<feature type="transmembrane region" description="Helical" evidence="6">
    <location>
        <begin position="22"/>
        <end position="39"/>
    </location>
</feature>
<accession>A0ABZ3F3R4</accession>
<comment type="subcellular location">
    <subcellularLocation>
        <location evidence="1">Cell membrane</location>
        <topology evidence="1">Multi-pass membrane protein</topology>
    </subcellularLocation>
</comment>
<evidence type="ECO:0000313" key="9">
    <source>
        <dbReference type="Proteomes" id="UP001434737"/>
    </source>
</evidence>
<evidence type="ECO:0000256" key="3">
    <source>
        <dbReference type="ARBA" id="ARBA00022692"/>
    </source>
</evidence>
<feature type="transmembrane region" description="Helical" evidence="6">
    <location>
        <begin position="320"/>
        <end position="338"/>
    </location>
</feature>
<feature type="transmembrane region" description="Helical" evidence="6">
    <location>
        <begin position="241"/>
        <end position="260"/>
    </location>
</feature>
<feature type="transmembrane region" description="Helical" evidence="6">
    <location>
        <begin position="345"/>
        <end position="373"/>
    </location>
</feature>
<dbReference type="RefSeq" id="WP_343353381.1">
    <property type="nucleotide sequence ID" value="NZ_CP145316.1"/>
</dbReference>
<evidence type="ECO:0000256" key="4">
    <source>
        <dbReference type="ARBA" id="ARBA00022989"/>
    </source>
</evidence>
<reference evidence="8 9" key="1">
    <citation type="submission" date="2024-02" db="EMBL/GenBank/DDBJ databases">
        <title>Genome and pathogenicity analysis of Helicobacter mastomyrinus isolated from mice.</title>
        <authorList>
            <person name="Zhu L."/>
        </authorList>
    </citation>
    <scope>NUCLEOTIDE SEQUENCE [LARGE SCALE GENOMIC DNA]</scope>
    <source>
        <strain evidence="8 9">Hm-17</strain>
    </source>
</reference>
<dbReference type="InterPro" id="IPR004477">
    <property type="entry name" value="ComEC_N"/>
</dbReference>
<feature type="transmembrane region" description="Helical" evidence="6">
    <location>
        <begin position="151"/>
        <end position="170"/>
    </location>
</feature>
<evidence type="ECO:0000259" key="7">
    <source>
        <dbReference type="Pfam" id="PF03772"/>
    </source>
</evidence>
<dbReference type="NCBIfam" id="TIGR00360">
    <property type="entry name" value="ComEC_N-term"/>
    <property type="match status" value="1"/>
</dbReference>
<name>A0ABZ3F3R4_9HELI</name>
<evidence type="ECO:0000256" key="2">
    <source>
        <dbReference type="ARBA" id="ARBA00022475"/>
    </source>
</evidence>
<organism evidence="8 9">
    <name type="scientific">Helicobacter mastomyrinus</name>
    <dbReference type="NCBI Taxonomy" id="287948"/>
    <lineage>
        <taxon>Bacteria</taxon>
        <taxon>Pseudomonadati</taxon>
        <taxon>Campylobacterota</taxon>
        <taxon>Epsilonproteobacteria</taxon>
        <taxon>Campylobacterales</taxon>
        <taxon>Helicobacteraceae</taxon>
        <taxon>Helicobacter</taxon>
    </lineage>
</organism>
<feature type="domain" description="ComEC/Rec2-related protein" evidence="7">
    <location>
        <begin position="167"/>
        <end position="410"/>
    </location>
</feature>
<dbReference type="EMBL" id="CP145316">
    <property type="protein sequence ID" value="XAM17812.1"/>
    <property type="molecule type" value="Genomic_DNA"/>
</dbReference>
<evidence type="ECO:0000313" key="8">
    <source>
        <dbReference type="EMBL" id="XAM17812.1"/>
    </source>
</evidence>
<dbReference type="PANTHER" id="PTHR30619:SF7">
    <property type="entry name" value="BETA-LACTAMASE DOMAIN PROTEIN"/>
    <property type="match status" value="1"/>
</dbReference>
<feature type="transmembrane region" description="Helical" evidence="6">
    <location>
        <begin position="417"/>
        <end position="436"/>
    </location>
</feature>
<evidence type="ECO:0000256" key="1">
    <source>
        <dbReference type="ARBA" id="ARBA00004651"/>
    </source>
</evidence>
<dbReference type="Pfam" id="PF03772">
    <property type="entry name" value="Competence"/>
    <property type="match status" value="1"/>
</dbReference>
<sequence length="440" mass="51248">MQNSTKSAHSPFEVELFSTKKQWILFLCACMLVFAWSLSQEYRQYMAYIAPDNTQEIYAQVLAQYEKEKNGKTYQVLKLKSPNGEVFYTTSKEGIKDLSHRFVRIYGKRLDCTFVEYLRSCFFISYRMNVLAERDYRDTLRIWIESQHNEHLVASLYKTLFMADFLPYTWRDLSNKLGIAHLIAISGFHLGILSFVIGGALSLVYRIFHPYVSYRNKYFDIGIIVFICLFGYLLLLDFTPSFLRAFVMAMCGFFVVHSGIKLISFRLLFVVVCVCLALFPRLILSIGFVLSVSGVFFIYLFMRHMHIREGFLHKWVCVPLGFNMLIFIHMLPIVHWFFPYFTPLCLLCIPLSLLFVIFFPAMLLAHIVGLGALCDGFLEWAMGMKLYAIEFYTPWWFVCFFGVICTAAIYSKRAYYVLHILGIMFFSYLSICYAAALDIA</sequence>
<keyword evidence="4 6" id="KW-1133">Transmembrane helix</keyword>